<comment type="subcellular location">
    <subcellularLocation>
        <location evidence="1">Cytoplasm</location>
    </subcellularLocation>
</comment>
<dbReference type="SUPFAM" id="SSF53474">
    <property type="entry name" value="alpha/beta-Hydrolases"/>
    <property type="match status" value="1"/>
</dbReference>
<feature type="region of interest" description="Disordered" evidence="5">
    <location>
        <begin position="21"/>
        <end position="43"/>
    </location>
</feature>
<dbReference type="CDD" id="cd23767">
    <property type="entry name" value="IQCD"/>
    <property type="match status" value="2"/>
</dbReference>
<accession>A0ABY5DK05</accession>
<keyword evidence="8" id="KW-1185">Reference proteome</keyword>
<keyword evidence="2" id="KW-0963">Cytoplasm</keyword>
<evidence type="ECO:0000256" key="4">
    <source>
        <dbReference type="ARBA" id="ARBA00022860"/>
    </source>
</evidence>
<name>A0ABY5DK05_9GAMM</name>
<protein>
    <submittedName>
        <fullName evidence="7">Lipase family protein</fullName>
    </submittedName>
</protein>
<dbReference type="SMART" id="SM00015">
    <property type="entry name" value="IQ"/>
    <property type="match status" value="2"/>
</dbReference>
<feature type="compositionally biased region" description="Low complexity" evidence="5">
    <location>
        <begin position="22"/>
        <end position="41"/>
    </location>
</feature>
<dbReference type="InterPro" id="IPR002921">
    <property type="entry name" value="Fungal_lipase-type"/>
</dbReference>
<evidence type="ECO:0000256" key="1">
    <source>
        <dbReference type="ARBA" id="ARBA00004496"/>
    </source>
</evidence>
<dbReference type="EMBL" id="CP092900">
    <property type="protein sequence ID" value="UTC24132.1"/>
    <property type="molecule type" value="Genomic_DNA"/>
</dbReference>
<dbReference type="InterPro" id="IPR029058">
    <property type="entry name" value="AB_hydrolase_fold"/>
</dbReference>
<dbReference type="InterPro" id="IPR051185">
    <property type="entry name" value="ASPM"/>
</dbReference>
<dbReference type="RefSeq" id="WP_258567915.1">
    <property type="nucleotide sequence ID" value="NZ_CP092900.1"/>
</dbReference>
<dbReference type="PROSITE" id="PS50096">
    <property type="entry name" value="IQ"/>
    <property type="match status" value="2"/>
</dbReference>
<dbReference type="PANTHER" id="PTHR22706">
    <property type="entry name" value="ASSEMBLY FACTOR FOR SPINDLE MICROTUBULES"/>
    <property type="match status" value="1"/>
</dbReference>
<evidence type="ECO:0000256" key="5">
    <source>
        <dbReference type="SAM" id="MobiDB-lite"/>
    </source>
</evidence>
<evidence type="ECO:0000313" key="8">
    <source>
        <dbReference type="Proteomes" id="UP001055955"/>
    </source>
</evidence>
<keyword evidence="4" id="KW-0112">Calmodulin-binding</keyword>
<evidence type="ECO:0000313" key="7">
    <source>
        <dbReference type="EMBL" id="UTC24132.1"/>
    </source>
</evidence>
<evidence type="ECO:0000256" key="2">
    <source>
        <dbReference type="ARBA" id="ARBA00022490"/>
    </source>
</evidence>
<evidence type="ECO:0000256" key="3">
    <source>
        <dbReference type="ARBA" id="ARBA00022737"/>
    </source>
</evidence>
<dbReference type="Pfam" id="PF00612">
    <property type="entry name" value="IQ"/>
    <property type="match status" value="3"/>
</dbReference>
<evidence type="ECO:0000259" key="6">
    <source>
        <dbReference type="Pfam" id="PF01764"/>
    </source>
</evidence>
<dbReference type="Proteomes" id="UP001055955">
    <property type="component" value="Chromosome"/>
</dbReference>
<sequence length="671" mass="73484">MIKVQQEQTLKAIRYFLERNSAPDQTATGGAPAAPKTEGTTLTDSTSSFVDVAAEHPDALAVSPDQSTFASLLYNLMPSDAKQIAESGDFTLEQIKQAQQIAIQTTALLTDQLLEVAAPFRLNISTSTPKAGSVVSDRTRKYQAFMRENNLDTVELPGVLEALEQLSDAGIKFNLFKKRDSNTICINCVGTDIKGEDHGISMVLDLDPKMPAFSLFENTLYAFAINAITEHISTYDSIQIVGHSLGSATGTLLVSAMLEHPEFDNKRINIYHYQGAPLSKLLVSRINEQLEAKVNVILNSLEWRVQGDFINTLCKDTSLYSPLVGDKITTNLVYCPSTLASRIVPTSTHAKTAITQKIDKPFVFNMKDGGFKLFHGASGVDEFHKLVDTGAEAIFGKTVHSIKNWVILPVAGQIAQIPSQYSAPAFTALGLCSNICSTAAKTANDPVGAVFKCFDPKFISGLTDDAADAYGAVKDFCHYVSISPAGASLASHNAATKIQSAYRGYKVHKKKKAAAIKIQSVVRMLNAKKVVEAKKKLAEDAKIQALNEKGLEAGQQFKRKNDAAIKIQSVVRRMLKARNTVKAMKAKNHAEVLKIKAKFKGFKTWLKYLLSQTWKLLRGFFTFKFLSGKTGIQSYKDYKKSQVIATCKKQGLIYSTDQKVSRKDPAPIISK</sequence>
<feature type="domain" description="Fungal lipase-type" evidence="6">
    <location>
        <begin position="227"/>
        <end position="275"/>
    </location>
</feature>
<gene>
    <name evidence="7" type="ORF">MMH89_02690</name>
</gene>
<reference evidence="7 8" key="1">
    <citation type="journal article" date="2022" name="Nat. Microbiol.">
        <title>The microbiome of a bacterivorous marine choanoflagellate contains a resource-demanding obligate bacterial associate.</title>
        <authorList>
            <person name="Needham D.M."/>
            <person name="Poirier C."/>
            <person name="Bachy C."/>
            <person name="George E.E."/>
            <person name="Wilken S."/>
            <person name="Yung C.C.M."/>
            <person name="Limardo A.J."/>
            <person name="Morando M."/>
            <person name="Sudek L."/>
            <person name="Malmstrom R.R."/>
            <person name="Keeling P.J."/>
            <person name="Santoro A.E."/>
            <person name="Worden A.Z."/>
        </authorList>
    </citation>
    <scope>NUCLEOTIDE SEQUENCE [LARGE SCALE GENOMIC DNA]</scope>
    <source>
        <strain evidence="7 8">Comchoano-1</strain>
    </source>
</reference>
<proteinExistence type="predicted"/>
<dbReference type="PANTHER" id="PTHR22706:SF1">
    <property type="entry name" value="ASSEMBLY FACTOR FOR SPINDLE MICROTUBULES"/>
    <property type="match status" value="1"/>
</dbReference>
<organism evidence="7 8">
    <name type="scientific">Candidatus Comchoanobacter bicostacola</name>
    <dbReference type="NCBI Taxonomy" id="2919598"/>
    <lineage>
        <taxon>Bacteria</taxon>
        <taxon>Pseudomonadati</taxon>
        <taxon>Pseudomonadota</taxon>
        <taxon>Gammaproteobacteria</taxon>
        <taxon>Candidatus Comchoanobacterales</taxon>
        <taxon>Candidatus Comchoanobacteraceae</taxon>
        <taxon>Candidatus Comchoanobacter</taxon>
    </lineage>
</organism>
<dbReference type="InterPro" id="IPR000048">
    <property type="entry name" value="IQ_motif_EF-hand-BS"/>
</dbReference>
<dbReference type="Gene3D" id="1.20.5.190">
    <property type="match status" value="1"/>
</dbReference>
<dbReference type="Pfam" id="PF01764">
    <property type="entry name" value="Lipase_3"/>
    <property type="match status" value="1"/>
</dbReference>
<keyword evidence="3" id="KW-0677">Repeat</keyword>